<dbReference type="AlphaFoldDB" id="A0A2N7PIQ3"/>
<proteinExistence type="predicted"/>
<accession>A0A2N7PIQ3</accession>
<protein>
    <recommendedName>
        <fullName evidence="3">ParB/Sulfiredoxin domain-containing protein</fullName>
    </recommendedName>
</protein>
<sequence>MKKLILSLKDVYFEEINFDFKDFNFSFPLKTEYFINLISSEKPFYPPILYETEKNYLIVDGLARISALKHLGEEPFKALILEAPLPFKELLLISLELNLQRNLNLVEKAYFLVKAEKYFSKEELLHLLPRLGFSKNQNWFFYLKNILLLEDPFKVLIASEKLNPKIVESLIELTPEERSLFLKLIEKLNLSFNEQREILETLRDYKKLTNQKWLFPPEMEKALEIEDFNQRKKVVFETLYQLRYPNYFSKKKIIEKIRSLFSAYGINFDVPPYLEKKEVTLQFKVKDIEDLKKILKILENEGEKLFSLFE</sequence>
<evidence type="ECO:0008006" key="3">
    <source>
        <dbReference type="Google" id="ProtNLM"/>
    </source>
</evidence>
<dbReference type="InterPro" id="IPR036086">
    <property type="entry name" value="ParB/Sulfiredoxin_sf"/>
</dbReference>
<comment type="caution">
    <text evidence="1">The sequence shown here is derived from an EMBL/GenBank/DDBJ whole genome shotgun (WGS) entry which is preliminary data.</text>
</comment>
<gene>
    <name evidence="1" type="ORF">C0197_05190</name>
</gene>
<evidence type="ECO:0000313" key="2">
    <source>
        <dbReference type="Proteomes" id="UP000235731"/>
    </source>
</evidence>
<name>A0A2N7PIQ3_9BACT</name>
<dbReference type="EMBL" id="PNIE01000071">
    <property type="protein sequence ID" value="PMP62009.1"/>
    <property type="molecule type" value="Genomic_DNA"/>
</dbReference>
<evidence type="ECO:0000313" key="1">
    <source>
        <dbReference type="EMBL" id="PMP62009.1"/>
    </source>
</evidence>
<dbReference type="SUPFAM" id="SSF110849">
    <property type="entry name" value="ParB/Sulfiredoxin"/>
    <property type="match status" value="1"/>
</dbReference>
<dbReference type="Proteomes" id="UP000235731">
    <property type="component" value="Unassembled WGS sequence"/>
</dbReference>
<reference evidence="1 2" key="1">
    <citation type="submission" date="2018-01" db="EMBL/GenBank/DDBJ databases">
        <title>Metagenomic assembled genomes from two thermal pools in the Uzon Caldera, Kamchatka, Russia.</title>
        <authorList>
            <person name="Wilkins L."/>
            <person name="Ettinger C."/>
        </authorList>
    </citation>
    <scope>NUCLEOTIDE SEQUENCE [LARGE SCALE GENOMIC DNA]</scope>
    <source>
        <strain evidence="1">ZAV-15</strain>
    </source>
</reference>
<organism evidence="1 2">
    <name type="scientific">Caldimicrobium thiodismutans</name>
    <dbReference type="NCBI Taxonomy" id="1653476"/>
    <lineage>
        <taxon>Bacteria</taxon>
        <taxon>Pseudomonadati</taxon>
        <taxon>Thermodesulfobacteriota</taxon>
        <taxon>Thermodesulfobacteria</taxon>
        <taxon>Thermodesulfobacteriales</taxon>
        <taxon>Thermodesulfobacteriaceae</taxon>
        <taxon>Caldimicrobium</taxon>
    </lineage>
</organism>